<feature type="domain" description="Glutamate/phenylalanine/leucine/valine/L-tryptophan dehydrogenase C-terminal" evidence="2">
    <location>
        <begin position="7"/>
        <end position="183"/>
    </location>
</feature>
<evidence type="ECO:0000256" key="1">
    <source>
        <dbReference type="ARBA" id="ARBA00023002"/>
    </source>
</evidence>
<evidence type="ECO:0000313" key="3">
    <source>
        <dbReference type="EMBL" id="KAK3579443.1"/>
    </source>
</evidence>
<keyword evidence="1" id="KW-0560">Oxidoreductase</keyword>
<dbReference type="Proteomes" id="UP001195483">
    <property type="component" value="Unassembled WGS sequence"/>
</dbReference>
<keyword evidence="4" id="KW-1185">Reference proteome</keyword>
<reference evidence="3" key="1">
    <citation type="journal article" date="2021" name="Genome Biol. Evol.">
        <title>A High-Quality Reference Genome for a Parasitic Bivalve with Doubly Uniparental Inheritance (Bivalvia: Unionida).</title>
        <authorList>
            <person name="Smith C.H."/>
        </authorList>
    </citation>
    <scope>NUCLEOTIDE SEQUENCE</scope>
    <source>
        <strain evidence="3">CHS0354</strain>
    </source>
</reference>
<dbReference type="GO" id="GO:0006538">
    <property type="term" value="P:L-glutamate catabolic process"/>
    <property type="evidence" value="ECO:0007669"/>
    <property type="project" value="TreeGrafter"/>
</dbReference>
<comment type="caution">
    <text evidence="3">The sequence shown here is derived from an EMBL/GenBank/DDBJ whole genome shotgun (WGS) entry which is preliminary data.</text>
</comment>
<dbReference type="PANTHER" id="PTHR11606:SF13">
    <property type="entry name" value="GLUTAMATE DEHYDROGENASE 1, MITOCHONDRIAL"/>
    <property type="match status" value="1"/>
</dbReference>
<dbReference type="Gene3D" id="3.40.50.720">
    <property type="entry name" value="NAD(P)-binding Rossmann-like Domain"/>
    <property type="match status" value="1"/>
</dbReference>
<dbReference type="InterPro" id="IPR036291">
    <property type="entry name" value="NAD(P)-bd_dom_sf"/>
</dbReference>
<dbReference type="SUPFAM" id="SSF51735">
    <property type="entry name" value="NAD(P)-binding Rossmann-fold domains"/>
    <property type="match status" value="1"/>
</dbReference>
<dbReference type="GO" id="GO:0005739">
    <property type="term" value="C:mitochondrion"/>
    <property type="evidence" value="ECO:0007669"/>
    <property type="project" value="TreeGrafter"/>
</dbReference>
<name>A0AAE0RTM1_9BIVA</name>
<organism evidence="3 4">
    <name type="scientific">Potamilus streckersoni</name>
    <dbReference type="NCBI Taxonomy" id="2493646"/>
    <lineage>
        <taxon>Eukaryota</taxon>
        <taxon>Metazoa</taxon>
        <taxon>Spiralia</taxon>
        <taxon>Lophotrochozoa</taxon>
        <taxon>Mollusca</taxon>
        <taxon>Bivalvia</taxon>
        <taxon>Autobranchia</taxon>
        <taxon>Heteroconchia</taxon>
        <taxon>Palaeoheterodonta</taxon>
        <taxon>Unionida</taxon>
        <taxon>Unionoidea</taxon>
        <taxon>Unionidae</taxon>
        <taxon>Ambleminae</taxon>
        <taxon>Lampsilini</taxon>
        <taxon>Potamilus</taxon>
    </lineage>
</organism>
<dbReference type="GO" id="GO:0004352">
    <property type="term" value="F:glutamate dehydrogenase (NAD+) activity"/>
    <property type="evidence" value="ECO:0007669"/>
    <property type="project" value="TreeGrafter"/>
</dbReference>
<sequence length="186" mass="21089">MFSRIEGTIRVNMPSLSKFSRILLAADLSCVSYAEGANGPTTIDADKIFQERNILVIPDLFINAGGVTVSYFEWIKNLKHVDFGRLTFKYEKDTNKYLLDSVQQSLERKFGENCPITPMPEFEARMAGASEEDIVHSGLEYTMEKSARNIISTANQYNLGLDMRTAAYITAIEKIFKVYMERGLNF</sequence>
<gene>
    <name evidence="3" type="ORF">CHS0354_028243</name>
</gene>
<dbReference type="Pfam" id="PF00208">
    <property type="entry name" value="ELFV_dehydrog"/>
    <property type="match status" value="1"/>
</dbReference>
<dbReference type="InterPro" id="IPR006096">
    <property type="entry name" value="Glu/Leu/Phe/Val/Trp_DH_C"/>
</dbReference>
<accession>A0AAE0RTM1</accession>
<dbReference type="PANTHER" id="PTHR11606">
    <property type="entry name" value="GLUTAMATE DEHYDROGENASE"/>
    <property type="match status" value="1"/>
</dbReference>
<evidence type="ECO:0000259" key="2">
    <source>
        <dbReference type="SMART" id="SM00839"/>
    </source>
</evidence>
<reference evidence="3" key="2">
    <citation type="journal article" date="2021" name="Genome Biol. Evol.">
        <title>Developing a high-quality reference genome for a parasitic bivalve with doubly uniparental inheritance (Bivalvia: Unionida).</title>
        <authorList>
            <person name="Smith C.H."/>
        </authorList>
    </citation>
    <scope>NUCLEOTIDE SEQUENCE</scope>
    <source>
        <strain evidence="3">CHS0354</strain>
        <tissue evidence="3">Mantle</tissue>
    </source>
</reference>
<reference evidence="3" key="3">
    <citation type="submission" date="2023-05" db="EMBL/GenBank/DDBJ databases">
        <authorList>
            <person name="Smith C.H."/>
        </authorList>
    </citation>
    <scope>NUCLEOTIDE SEQUENCE</scope>
    <source>
        <strain evidence="3">CHS0354</strain>
        <tissue evidence="3">Mantle</tissue>
    </source>
</reference>
<dbReference type="SMART" id="SM00839">
    <property type="entry name" value="ELFV_dehydrog"/>
    <property type="match status" value="1"/>
</dbReference>
<protein>
    <recommendedName>
        <fullName evidence="2">Glutamate/phenylalanine/leucine/valine/L-tryptophan dehydrogenase C-terminal domain-containing protein</fullName>
    </recommendedName>
</protein>
<dbReference type="AlphaFoldDB" id="A0AAE0RTM1"/>
<proteinExistence type="predicted"/>
<dbReference type="EMBL" id="JAEAOA010001694">
    <property type="protein sequence ID" value="KAK3579443.1"/>
    <property type="molecule type" value="Genomic_DNA"/>
</dbReference>
<evidence type="ECO:0000313" key="4">
    <source>
        <dbReference type="Proteomes" id="UP001195483"/>
    </source>
</evidence>